<keyword evidence="2" id="KW-0808">Transferase</keyword>
<feature type="binding site" evidence="3">
    <location>
        <position position="350"/>
    </location>
    <ligand>
        <name>dimethylallyl diphosphate</name>
        <dbReference type="ChEBI" id="CHEBI:57623"/>
    </ligand>
</feature>
<feature type="binding site" evidence="3">
    <location>
        <position position="193"/>
    </location>
    <ligand>
        <name>dimethylallyl diphosphate</name>
        <dbReference type="ChEBI" id="CHEBI:57623"/>
    </ligand>
</feature>
<dbReference type="InterPro" id="IPR017795">
    <property type="entry name" value="ABBA_NscD-like"/>
</dbReference>
<name>A0A0F7ZHB2_9HYPO</name>
<dbReference type="SFLD" id="SFLDS00036">
    <property type="entry name" value="Aromatic_Prenyltransferase"/>
    <property type="match status" value="1"/>
</dbReference>
<dbReference type="GO" id="GO:0004659">
    <property type="term" value="F:prenyltransferase activity"/>
    <property type="evidence" value="ECO:0007669"/>
    <property type="project" value="TreeGrafter"/>
</dbReference>
<dbReference type="GO" id="GO:0009820">
    <property type="term" value="P:alkaloid metabolic process"/>
    <property type="evidence" value="ECO:0007669"/>
    <property type="project" value="InterPro"/>
</dbReference>
<feature type="binding site" evidence="3">
    <location>
        <position position="195"/>
    </location>
    <ligand>
        <name>dimethylallyl diphosphate</name>
        <dbReference type="ChEBI" id="CHEBI:57623"/>
    </ligand>
</feature>
<dbReference type="Pfam" id="PF11991">
    <property type="entry name" value="Trp_DMAT"/>
    <property type="match status" value="1"/>
</dbReference>
<proteinExistence type="inferred from homology"/>
<dbReference type="AlphaFoldDB" id="A0A0F7ZHB2"/>
<protein>
    <recommendedName>
        <fullName evidence="6">Aromatic prenyltransferase</fullName>
    </recommendedName>
</protein>
<feature type="binding site" evidence="3">
    <location>
        <position position="94"/>
    </location>
    <ligand>
        <name>L-tryptophan</name>
        <dbReference type="ChEBI" id="CHEBI:57912"/>
    </ligand>
</feature>
<evidence type="ECO:0000256" key="1">
    <source>
        <dbReference type="ARBA" id="ARBA00010209"/>
    </source>
</evidence>
<evidence type="ECO:0000313" key="4">
    <source>
        <dbReference type="EMBL" id="KJZ72336.1"/>
    </source>
</evidence>
<dbReference type="InterPro" id="IPR012148">
    <property type="entry name" value="ABBA_DMATS-like"/>
</dbReference>
<evidence type="ECO:0000313" key="5">
    <source>
        <dbReference type="Proteomes" id="UP000054481"/>
    </source>
</evidence>
<comment type="similarity">
    <text evidence="1">Belongs to the tryptophan dimethylallyltransferase family.</text>
</comment>
<feature type="binding site" evidence="3">
    <location>
        <position position="262"/>
    </location>
    <ligand>
        <name>dimethylallyl diphosphate</name>
        <dbReference type="ChEBI" id="CHEBI:57623"/>
    </ligand>
</feature>
<dbReference type="OrthoDB" id="3354387at2759"/>
<dbReference type="PIRSF" id="PIRSF000509">
    <property type="entry name" value="Trp_DMAT"/>
    <property type="match status" value="1"/>
</dbReference>
<dbReference type="Proteomes" id="UP000054481">
    <property type="component" value="Unassembled WGS sequence"/>
</dbReference>
<keyword evidence="5" id="KW-1185">Reference proteome</keyword>
<dbReference type="NCBIfam" id="TIGR03429">
    <property type="entry name" value="arom_pren_DMATS"/>
    <property type="match status" value="1"/>
</dbReference>
<organism evidence="4 5">
    <name type="scientific">Hirsutella minnesotensis 3608</name>
    <dbReference type="NCBI Taxonomy" id="1043627"/>
    <lineage>
        <taxon>Eukaryota</taxon>
        <taxon>Fungi</taxon>
        <taxon>Dikarya</taxon>
        <taxon>Ascomycota</taxon>
        <taxon>Pezizomycotina</taxon>
        <taxon>Sordariomycetes</taxon>
        <taxon>Hypocreomycetidae</taxon>
        <taxon>Hypocreales</taxon>
        <taxon>Ophiocordycipitaceae</taxon>
        <taxon>Hirsutella</taxon>
    </lineage>
</organism>
<dbReference type="EMBL" id="KQ030548">
    <property type="protein sequence ID" value="KJZ72336.1"/>
    <property type="molecule type" value="Genomic_DNA"/>
</dbReference>
<reference evidence="4 5" key="1">
    <citation type="journal article" date="2014" name="Genome Biol. Evol.">
        <title>Comparative genomics and transcriptomics analyses reveal divergent lifestyle features of nematode endoparasitic fungus Hirsutella minnesotensis.</title>
        <authorList>
            <person name="Lai Y."/>
            <person name="Liu K."/>
            <person name="Zhang X."/>
            <person name="Zhang X."/>
            <person name="Li K."/>
            <person name="Wang N."/>
            <person name="Shu C."/>
            <person name="Wu Y."/>
            <person name="Wang C."/>
            <person name="Bushley K.E."/>
            <person name="Xiang M."/>
            <person name="Liu X."/>
        </authorList>
    </citation>
    <scope>NUCLEOTIDE SEQUENCE [LARGE SCALE GENOMIC DNA]</scope>
    <source>
        <strain evidence="4 5">3608</strain>
    </source>
</reference>
<feature type="binding site" evidence="3">
    <location>
        <position position="264"/>
    </location>
    <ligand>
        <name>dimethylallyl diphosphate</name>
        <dbReference type="ChEBI" id="CHEBI:57623"/>
    </ligand>
</feature>
<sequence>MANSITQPPSTHTTEAWTTLSRWLPSRDKDSDYWWKKTGPPLALMLDAAGYPIHEQYEALLFHYGCTAPLLGPAPAADGKLFMASTLCDGMPMEFAWKWNNASNRPIIQYALEAMNGSSGTEMDPLNQDAAREFLRRVKASGTYVDLSWANHFFSILYDHDRLKHVKAGALELPRKSTLIQGVEFFSKALRTKSYFVPRKLSYDPGQLPLPQWEESIAHFDPENEARNVLFDFVRTHPEGQSLRPTMVASDNNVEPAKSRLKLYFVTPHSSFASVRDIVTLGGKRIVPEKLMQDFRSLIAAVVGLDSDFDDNAELPLHSCTMEDVRPPMRGYAYNFDIGPGGKVPAVKCYLPTRYRGGDDRTLAHNLTEWMTAHGRGKYCKQYLSMLEGICQHRRLEEGKDVQYWISCMIGKDDLEITSYMPTPPATDSQTY</sequence>
<accession>A0A0F7ZHB2</accession>
<dbReference type="InterPro" id="IPR033964">
    <property type="entry name" value="ABBA"/>
</dbReference>
<dbReference type="PANTHER" id="PTHR40627">
    <property type="entry name" value="INDOLE PRENYLTRANSFERASE TDIB-RELATED"/>
    <property type="match status" value="1"/>
</dbReference>
<dbReference type="PANTHER" id="PTHR40627:SF4">
    <property type="entry name" value="PRENYLTRANSFERASE ASQH1-RELATED"/>
    <property type="match status" value="1"/>
</dbReference>
<dbReference type="CDD" id="cd13929">
    <property type="entry name" value="PT-DMATS_CymD"/>
    <property type="match status" value="1"/>
</dbReference>
<evidence type="ECO:0008006" key="6">
    <source>
        <dbReference type="Google" id="ProtNLM"/>
    </source>
</evidence>
<gene>
    <name evidence="4" type="ORF">HIM_08262</name>
</gene>
<feature type="binding site" evidence="3">
    <location>
        <position position="260"/>
    </location>
    <ligand>
        <name>dimethylallyl diphosphate</name>
        <dbReference type="ChEBI" id="CHEBI:57623"/>
    </ligand>
</feature>
<evidence type="ECO:0000256" key="3">
    <source>
        <dbReference type="PIRSR" id="PIRSR000509-1"/>
    </source>
</evidence>
<evidence type="ECO:0000256" key="2">
    <source>
        <dbReference type="ARBA" id="ARBA00022679"/>
    </source>
</evidence>